<protein>
    <recommendedName>
        <fullName evidence="4">DUF4352 domain-containing protein</fullName>
    </recommendedName>
</protein>
<dbReference type="AlphaFoldDB" id="A0AAX3U831"/>
<feature type="chain" id="PRO_5043813910" description="DUF4352 domain-containing protein" evidence="1">
    <location>
        <begin position="22"/>
        <end position="161"/>
    </location>
</feature>
<reference evidence="2" key="1">
    <citation type="submission" date="2022-02" db="EMBL/GenBank/DDBJ databases">
        <title>Emergence and expansion in Europe of a Vibrio aestuarianus clonal complex pathogenic for oysters.</title>
        <authorList>
            <person name="Mesnil A."/>
            <person name="Travers M.-A."/>
        </authorList>
    </citation>
    <scope>NUCLEOTIDE SEQUENCE</scope>
    <source>
        <strain evidence="2">U29</strain>
    </source>
</reference>
<name>A0AAX3U831_9VIBR</name>
<evidence type="ECO:0000313" key="3">
    <source>
        <dbReference type="Proteomes" id="UP001239257"/>
    </source>
</evidence>
<dbReference type="RefSeq" id="WP_301067382.1">
    <property type="nucleotide sequence ID" value="NZ_CP118710.1"/>
</dbReference>
<evidence type="ECO:0008006" key="4">
    <source>
        <dbReference type="Google" id="ProtNLM"/>
    </source>
</evidence>
<evidence type="ECO:0000256" key="1">
    <source>
        <dbReference type="SAM" id="SignalP"/>
    </source>
</evidence>
<gene>
    <name evidence="2" type="ORF">PYE51_14720</name>
</gene>
<dbReference type="Proteomes" id="UP001239257">
    <property type="component" value="Chromosome 2"/>
</dbReference>
<keyword evidence="1" id="KW-0732">Signal</keyword>
<proteinExistence type="predicted"/>
<organism evidence="2 3">
    <name type="scientific">Vibrio aestuarianus</name>
    <dbReference type="NCBI Taxonomy" id="28171"/>
    <lineage>
        <taxon>Bacteria</taxon>
        <taxon>Pseudomonadati</taxon>
        <taxon>Pseudomonadota</taxon>
        <taxon>Gammaproteobacteria</taxon>
        <taxon>Vibrionales</taxon>
        <taxon>Vibrionaceae</taxon>
        <taxon>Vibrio</taxon>
    </lineage>
</organism>
<sequence length="161" mass="18146">MIKKVLLSLPALIIFSNSVMASDSNQLLQACPTQIVYSYSLADRYTAYSTDQFDFSSIDTLVLSVTYRNDSPNTLELDSQPQVWTHQDNDQNELHWPSSNFTYEPPIVNPGQEFTVKGVVNMNTVVINDNIVTIRPQVHGGMWFGDVETYAPVVGYEFICL</sequence>
<accession>A0AAX3U831</accession>
<evidence type="ECO:0000313" key="2">
    <source>
        <dbReference type="EMBL" id="WGK83667.1"/>
    </source>
</evidence>
<dbReference type="EMBL" id="CP118710">
    <property type="protein sequence ID" value="WGK83667.1"/>
    <property type="molecule type" value="Genomic_DNA"/>
</dbReference>
<feature type="signal peptide" evidence="1">
    <location>
        <begin position="1"/>
        <end position="21"/>
    </location>
</feature>